<dbReference type="Pfam" id="PF05437">
    <property type="entry name" value="AzlD"/>
    <property type="match status" value="1"/>
</dbReference>
<keyword evidence="1" id="KW-0812">Transmembrane</keyword>
<dbReference type="Proteomes" id="UP000014568">
    <property type="component" value="Unassembled WGS sequence"/>
</dbReference>
<gene>
    <name evidence="2" type="ORF">F945_00211</name>
</gene>
<accession>S3NPN9</accession>
<keyword evidence="1" id="KW-0472">Membrane</keyword>
<evidence type="ECO:0000313" key="3">
    <source>
        <dbReference type="Proteomes" id="UP000014568"/>
    </source>
</evidence>
<dbReference type="RefSeq" id="WP_016654661.1">
    <property type="nucleotide sequence ID" value="NZ_KE340348.1"/>
</dbReference>
<feature type="transmembrane region" description="Helical" evidence="1">
    <location>
        <begin position="6"/>
        <end position="26"/>
    </location>
</feature>
<dbReference type="AlphaFoldDB" id="S3NPN9"/>
<sequence length="102" mass="11612">MNTKILIGVLMLFIISIIVRIIPSLLKNKINIKLIENIEKNLPTSIFIAMSSYLFITELNKNPIPATISIGLIFFAIYMKIKNIILIVMSSTLLYVIIDQFL</sequence>
<reference evidence="2 3" key="1">
    <citation type="submission" date="2013-06" db="EMBL/GenBank/DDBJ databases">
        <title>The Genome Sequence of Acinetobacter rudis CIP 110305.</title>
        <authorList>
            <consortium name="The Broad Institute Genome Sequencing Platform"/>
            <consortium name="The Broad Institute Genome Sequencing Center for Infectious Disease"/>
            <person name="Cerqueira G."/>
            <person name="Feldgarden M."/>
            <person name="Courvalin P."/>
            <person name="Perichon B."/>
            <person name="Grillot-Courvalin C."/>
            <person name="Clermont D."/>
            <person name="Rocha E."/>
            <person name="Yoon E.-J."/>
            <person name="Nemec A."/>
            <person name="Young S.K."/>
            <person name="Zeng Q."/>
            <person name="Gargeya S."/>
            <person name="Fitzgerald M."/>
            <person name="Abouelleil A."/>
            <person name="Alvarado L."/>
            <person name="Berlin A.M."/>
            <person name="Chapman S.B."/>
            <person name="Dewar J."/>
            <person name="Goldberg J."/>
            <person name="Griggs A."/>
            <person name="Gujja S."/>
            <person name="Hansen M."/>
            <person name="Howarth C."/>
            <person name="Imamovic A."/>
            <person name="Larimer J."/>
            <person name="McCowan C."/>
            <person name="Murphy C."/>
            <person name="Pearson M."/>
            <person name="Priest M."/>
            <person name="Roberts A."/>
            <person name="Saif S."/>
            <person name="Shea T."/>
            <person name="Sykes S."/>
            <person name="Wortman J."/>
            <person name="Nusbaum C."/>
            <person name="Birren B."/>
        </authorList>
    </citation>
    <scope>NUCLEOTIDE SEQUENCE [LARGE SCALE GENOMIC DNA]</scope>
    <source>
        <strain evidence="2 3">CIP 110305</strain>
    </source>
</reference>
<dbReference type="HOGENOM" id="CLU_177479_0_0_6"/>
<dbReference type="EMBL" id="ATGI01000002">
    <property type="protein sequence ID" value="EPF81577.1"/>
    <property type="molecule type" value="Genomic_DNA"/>
</dbReference>
<evidence type="ECO:0008006" key="4">
    <source>
        <dbReference type="Google" id="ProtNLM"/>
    </source>
</evidence>
<protein>
    <recommendedName>
        <fullName evidence="4">Branched-chain amino acid transporter AzlD</fullName>
    </recommendedName>
</protein>
<dbReference type="STRING" id="632955.GCA_000829675_02090"/>
<name>S3NPN9_9GAMM</name>
<dbReference type="InterPro" id="IPR008407">
    <property type="entry name" value="Brnchd-chn_aa_trnsp_AzlD"/>
</dbReference>
<comment type="caution">
    <text evidence="2">The sequence shown here is derived from an EMBL/GenBank/DDBJ whole genome shotgun (WGS) entry which is preliminary data.</text>
</comment>
<organism evidence="2 3">
    <name type="scientific">Acinetobacter rudis CIP 110305</name>
    <dbReference type="NCBI Taxonomy" id="421052"/>
    <lineage>
        <taxon>Bacteria</taxon>
        <taxon>Pseudomonadati</taxon>
        <taxon>Pseudomonadota</taxon>
        <taxon>Gammaproteobacteria</taxon>
        <taxon>Moraxellales</taxon>
        <taxon>Moraxellaceae</taxon>
        <taxon>Acinetobacter</taxon>
    </lineage>
</organism>
<dbReference type="eggNOG" id="ENOG5033FR0">
    <property type="taxonomic scope" value="Bacteria"/>
</dbReference>
<evidence type="ECO:0000313" key="2">
    <source>
        <dbReference type="EMBL" id="EPF81577.1"/>
    </source>
</evidence>
<feature type="transmembrane region" description="Helical" evidence="1">
    <location>
        <begin position="68"/>
        <end position="98"/>
    </location>
</feature>
<keyword evidence="1" id="KW-1133">Transmembrane helix</keyword>
<evidence type="ECO:0000256" key="1">
    <source>
        <dbReference type="SAM" id="Phobius"/>
    </source>
</evidence>
<proteinExistence type="predicted"/>
<keyword evidence="3" id="KW-1185">Reference proteome</keyword>